<feature type="compositionally biased region" description="Low complexity" evidence="1">
    <location>
        <begin position="75"/>
        <end position="111"/>
    </location>
</feature>
<dbReference type="Proteomes" id="UP000192596">
    <property type="component" value="Unassembled WGS sequence"/>
</dbReference>
<dbReference type="InParanoid" id="A0A1V8TNZ7"/>
<feature type="compositionally biased region" description="Polar residues" evidence="1">
    <location>
        <begin position="1"/>
        <end position="37"/>
    </location>
</feature>
<feature type="region of interest" description="Disordered" evidence="1">
    <location>
        <begin position="1"/>
        <end position="139"/>
    </location>
</feature>
<organism evidence="2 3">
    <name type="scientific">Cryoendolithus antarcticus</name>
    <dbReference type="NCBI Taxonomy" id="1507870"/>
    <lineage>
        <taxon>Eukaryota</taxon>
        <taxon>Fungi</taxon>
        <taxon>Dikarya</taxon>
        <taxon>Ascomycota</taxon>
        <taxon>Pezizomycotina</taxon>
        <taxon>Dothideomycetes</taxon>
        <taxon>Dothideomycetidae</taxon>
        <taxon>Cladosporiales</taxon>
        <taxon>Cladosporiaceae</taxon>
        <taxon>Cryoendolithus</taxon>
    </lineage>
</organism>
<name>A0A1V8TNZ7_9PEZI</name>
<dbReference type="EMBL" id="NAJO01000004">
    <property type="protein sequence ID" value="OQO13090.1"/>
    <property type="molecule type" value="Genomic_DNA"/>
</dbReference>
<feature type="compositionally biased region" description="Acidic residues" evidence="1">
    <location>
        <begin position="112"/>
        <end position="128"/>
    </location>
</feature>
<accession>A0A1V8TNZ7</accession>
<dbReference type="AlphaFoldDB" id="A0A1V8TNZ7"/>
<sequence length="399" mass="43176">MEVPRQSPSVSSSFEDSLMSKRTTPSAPASELRNLNISSSSSGSGKRSMPVTTRAMYRNYAAPRDTPSRTTAGPSRPSQRSGQAGSGGAARRAPPRRAAAAAAAAELSGDSAAEESDDDDDESDEEEEDRRASRSPPGDTLIRLGVFETFALSDPNYLTGVELARADEGSPETSQRHRRLALTVANQAIASPAFNASLQAVVSVPSRLYSELMFDRMSLRLAHIWSQLTLNIRNAAQGADVITTAAALRDFTLAVTGVTKPRHWIVASRETRRGYCSLLLTLLVNVVQQDRNIYDREPHTARPVYAGQRAEHSNLYLCLIGNPPHGEDPVFVVGLIRSLDPDGEYLAGSAQRIDGISQLVLDRHSVTSADGLRTSRGHPQPSDGFWTALRAIRDAVMRV</sequence>
<keyword evidence="3" id="KW-1185">Reference proteome</keyword>
<proteinExistence type="predicted"/>
<gene>
    <name evidence="2" type="ORF">B0A48_02554</name>
</gene>
<evidence type="ECO:0000313" key="2">
    <source>
        <dbReference type="EMBL" id="OQO13090.1"/>
    </source>
</evidence>
<reference evidence="3" key="1">
    <citation type="submission" date="2017-03" db="EMBL/GenBank/DDBJ databases">
        <title>Genomes of endolithic fungi from Antarctica.</title>
        <authorList>
            <person name="Coleine C."/>
            <person name="Masonjones S."/>
            <person name="Stajich J.E."/>
        </authorList>
    </citation>
    <scope>NUCLEOTIDE SEQUENCE [LARGE SCALE GENOMIC DNA]</scope>
    <source>
        <strain evidence="3">CCFEE 5527</strain>
    </source>
</reference>
<protein>
    <submittedName>
        <fullName evidence="2">Uncharacterized protein</fullName>
    </submittedName>
</protein>
<comment type="caution">
    <text evidence="2">The sequence shown here is derived from an EMBL/GenBank/DDBJ whole genome shotgun (WGS) entry which is preliminary data.</text>
</comment>
<evidence type="ECO:0000313" key="3">
    <source>
        <dbReference type="Proteomes" id="UP000192596"/>
    </source>
</evidence>
<evidence type="ECO:0000256" key="1">
    <source>
        <dbReference type="SAM" id="MobiDB-lite"/>
    </source>
</evidence>